<evidence type="ECO:0000313" key="1">
    <source>
        <dbReference type="EMBL" id="RRT66606.1"/>
    </source>
</evidence>
<reference evidence="1 2" key="1">
    <citation type="journal article" date="2014" name="Agronomy (Basel)">
        <title>A Draft Genome Sequence for Ensete ventricosum, the Drought-Tolerant Tree Against Hunger.</title>
        <authorList>
            <person name="Harrison J."/>
            <person name="Moore K.A."/>
            <person name="Paszkiewicz K."/>
            <person name="Jones T."/>
            <person name="Grant M."/>
            <person name="Ambacheew D."/>
            <person name="Muzemil S."/>
            <person name="Studholme D.J."/>
        </authorList>
    </citation>
    <scope>NUCLEOTIDE SEQUENCE [LARGE SCALE GENOMIC DNA]</scope>
</reference>
<name>A0A426ZRF6_ENSVE</name>
<comment type="caution">
    <text evidence="1">The sequence shown here is derived from an EMBL/GenBank/DDBJ whole genome shotgun (WGS) entry which is preliminary data.</text>
</comment>
<evidence type="ECO:0000313" key="2">
    <source>
        <dbReference type="Proteomes" id="UP000287651"/>
    </source>
</evidence>
<protein>
    <submittedName>
        <fullName evidence="1">Uncharacterized protein</fullName>
    </submittedName>
</protein>
<organism evidence="1 2">
    <name type="scientific">Ensete ventricosum</name>
    <name type="common">Abyssinian banana</name>
    <name type="synonym">Musa ensete</name>
    <dbReference type="NCBI Taxonomy" id="4639"/>
    <lineage>
        <taxon>Eukaryota</taxon>
        <taxon>Viridiplantae</taxon>
        <taxon>Streptophyta</taxon>
        <taxon>Embryophyta</taxon>
        <taxon>Tracheophyta</taxon>
        <taxon>Spermatophyta</taxon>
        <taxon>Magnoliopsida</taxon>
        <taxon>Liliopsida</taxon>
        <taxon>Zingiberales</taxon>
        <taxon>Musaceae</taxon>
        <taxon>Ensete</taxon>
    </lineage>
</organism>
<proteinExistence type="predicted"/>
<dbReference type="Proteomes" id="UP000287651">
    <property type="component" value="Unassembled WGS sequence"/>
</dbReference>
<accession>A0A426ZRF6</accession>
<feature type="non-terminal residue" evidence="1">
    <location>
        <position position="1"/>
    </location>
</feature>
<dbReference type="AlphaFoldDB" id="A0A426ZRF6"/>
<sequence>GTRQKLAESIGSLSAVLRKLAGGDRELARKASGVKRKKTKRLVGRLSRVIEKLFGS</sequence>
<gene>
    <name evidence="1" type="ORF">B296_00009512</name>
</gene>
<dbReference type="EMBL" id="AMZH03005364">
    <property type="protein sequence ID" value="RRT66606.1"/>
    <property type="molecule type" value="Genomic_DNA"/>
</dbReference>